<evidence type="ECO:0000256" key="1">
    <source>
        <dbReference type="ARBA" id="ARBA00022630"/>
    </source>
</evidence>
<dbReference type="EMBL" id="MZMU01000026">
    <property type="protein sequence ID" value="RXT15756.1"/>
    <property type="molecule type" value="Genomic_DNA"/>
</dbReference>
<dbReference type="Proteomes" id="UP000290767">
    <property type="component" value="Unassembled WGS sequence"/>
</dbReference>
<keyword evidence="2" id="KW-0560">Oxidoreductase</keyword>
<proteinExistence type="predicted"/>
<dbReference type="GO" id="GO:0016491">
    <property type="term" value="F:oxidoreductase activity"/>
    <property type="evidence" value="ECO:0007669"/>
    <property type="project" value="UniProtKB-KW"/>
</dbReference>
<evidence type="ECO:0000313" key="5">
    <source>
        <dbReference type="Proteomes" id="UP000290767"/>
    </source>
</evidence>
<dbReference type="InterPro" id="IPR051799">
    <property type="entry name" value="NADH_flavin_oxidoreductase"/>
</dbReference>
<evidence type="ECO:0000313" key="4">
    <source>
        <dbReference type="EMBL" id="RXT15756.1"/>
    </source>
</evidence>
<feature type="domain" description="NADH:flavin oxidoreductase/NADH oxidase N-terminal" evidence="3">
    <location>
        <begin position="8"/>
        <end position="340"/>
    </location>
</feature>
<dbReference type="RefSeq" id="WP_129422391.1">
    <property type="nucleotide sequence ID" value="NZ_MZMU01000026.1"/>
</dbReference>
<sequence>MLMETTSKIFEPFAFAKGLTLRNRVVMAPMTTWSANGDGTVSDEEVSYYRRRVKGVGLVVTGCTHVTPNGIGFTGEFASYDDSFMPSLRRLAESAKSGGAPAILQIFHAGNKAVPELVPKKDVVSASALEVPPGPFNPGGVTTRALSHDEILDVISAFGRATRRAIEAGFDGVELHGAHGFLIQNFFSPVYNQRNDEWGGALENRMRFPLAVVLEVKRIIDTYATRPFLLGYRISPEEPESGGLRIEDTYGLIDRLIDCGVDYIHASLSSVLDAKPVEASDDRMIAELIAARVAGRVPVLAAGQVRTPQQAERALDLGLSLVAVGQGLVINPDWVELSKSGNGDLIETEIRTTTVPKIALPTKLWGVIEAAGGWFKINDDHAAHGRKANA</sequence>
<dbReference type="SUPFAM" id="SSF51395">
    <property type="entry name" value="FMN-linked oxidoreductases"/>
    <property type="match status" value="1"/>
</dbReference>
<name>A0A4Q1TC33_RHILE</name>
<dbReference type="Pfam" id="PF00724">
    <property type="entry name" value="Oxidored_FMN"/>
    <property type="match status" value="1"/>
</dbReference>
<dbReference type="PANTHER" id="PTHR43656:SF2">
    <property type="entry name" value="BINDING OXIDOREDUCTASE, PUTATIVE (AFU_ORTHOLOGUE AFUA_2G08260)-RELATED"/>
    <property type="match status" value="1"/>
</dbReference>
<keyword evidence="1" id="KW-0285">Flavoprotein</keyword>
<dbReference type="InterPro" id="IPR001155">
    <property type="entry name" value="OxRdtase_FMN_N"/>
</dbReference>
<dbReference type="InterPro" id="IPR013785">
    <property type="entry name" value="Aldolase_TIM"/>
</dbReference>
<dbReference type="GO" id="GO:0010181">
    <property type="term" value="F:FMN binding"/>
    <property type="evidence" value="ECO:0007669"/>
    <property type="project" value="InterPro"/>
</dbReference>
<comment type="caution">
    <text evidence="4">The sequence shown here is derived from an EMBL/GenBank/DDBJ whole genome shotgun (WGS) entry which is preliminary data.</text>
</comment>
<accession>A0A4Q1TC33</accession>
<gene>
    <name evidence="4" type="ORF">B5P46_32790</name>
</gene>
<dbReference type="PANTHER" id="PTHR43656">
    <property type="entry name" value="BINDING OXIDOREDUCTASE, PUTATIVE (AFU_ORTHOLOGUE AFUA_2G08260)-RELATED"/>
    <property type="match status" value="1"/>
</dbReference>
<evidence type="ECO:0000259" key="3">
    <source>
        <dbReference type="Pfam" id="PF00724"/>
    </source>
</evidence>
<reference evidence="4 5" key="1">
    <citation type="submission" date="2017-03" db="EMBL/GenBank/DDBJ databases">
        <authorList>
            <person name="Safronova V.I."/>
            <person name="Sazanova A.L."/>
            <person name="Chirak E.R."/>
        </authorList>
    </citation>
    <scope>NUCLEOTIDE SEQUENCE [LARGE SCALE GENOMIC DNA]</scope>
    <source>
        <strain evidence="4 5">Tri-43</strain>
    </source>
</reference>
<dbReference type="Gene3D" id="3.20.20.70">
    <property type="entry name" value="Aldolase class I"/>
    <property type="match status" value="1"/>
</dbReference>
<dbReference type="CDD" id="cd04735">
    <property type="entry name" value="OYE_like_4_FMN"/>
    <property type="match status" value="1"/>
</dbReference>
<evidence type="ECO:0000256" key="2">
    <source>
        <dbReference type="ARBA" id="ARBA00023002"/>
    </source>
</evidence>
<dbReference type="AlphaFoldDB" id="A0A4Q1TC33"/>
<protein>
    <submittedName>
        <fullName evidence="4">NADH:flavin oxidoreductase</fullName>
    </submittedName>
</protein>
<organism evidence="4 5">
    <name type="scientific">Rhizobium leguminosarum</name>
    <dbReference type="NCBI Taxonomy" id="384"/>
    <lineage>
        <taxon>Bacteria</taxon>
        <taxon>Pseudomonadati</taxon>
        <taxon>Pseudomonadota</taxon>
        <taxon>Alphaproteobacteria</taxon>
        <taxon>Hyphomicrobiales</taxon>
        <taxon>Rhizobiaceae</taxon>
        <taxon>Rhizobium/Agrobacterium group</taxon>
        <taxon>Rhizobium</taxon>
    </lineage>
</organism>